<dbReference type="GeneID" id="98803052"/>
<comment type="caution">
    <text evidence="1">The sequence shown here is derived from an EMBL/GenBank/DDBJ whole genome shotgun (WGS) entry which is preliminary data.</text>
</comment>
<organism evidence="1 2">
    <name type="scientific">Mycolicibacterium septicum DSM 44393</name>
    <dbReference type="NCBI Taxonomy" id="1341646"/>
    <lineage>
        <taxon>Bacteria</taxon>
        <taxon>Bacillati</taxon>
        <taxon>Actinomycetota</taxon>
        <taxon>Actinomycetes</taxon>
        <taxon>Mycobacteriales</taxon>
        <taxon>Mycobacteriaceae</taxon>
        <taxon>Mycolicibacterium</taxon>
    </lineage>
</organism>
<proteinExistence type="predicted"/>
<dbReference type="EMBL" id="JAAXPJ010000027">
    <property type="protein sequence ID" value="NKZ15766.1"/>
    <property type="molecule type" value="Genomic_DNA"/>
</dbReference>
<gene>
    <name evidence="1" type="ORF">HGA11_32855</name>
</gene>
<name>A0A7X6MXL3_9MYCO</name>
<dbReference type="Proteomes" id="UP000518188">
    <property type="component" value="Unassembled WGS sequence"/>
</dbReference>
<protein>
    <submittedName>
        <fullName evidence="1">Uncharacterized protein</fullName>
    </submittedName>
</protein>
<accession>A0A7X6MXL3</accession>
<evidence type="ECO:0000313" key="2">
    <source>
        <dbReference type="Proteomes" id="UP000518188"/>
    </source>
</evidence>
<dbReference type="AlphaFoldDB" id="A0A7X6MXL3"/>
<sequence length="98" mass="10845">MTAAVPLGEDPMPQELSCEDLADERPVVVTKFPETRSRPPWQFLLDDIESKLQELRLAVESILAAVLPFLHSTAEDPCWTCDDAADPGEVKVTVLPDK</sequence>
<dbReference type="RefSeq" id="WP_044524931.1">
    <property type="nucleotide sequence ID" value="NZ_HG322955.1"/>
</dbReference>
<reference evidence="1 2" key="1">
    <citation type="submission" date="2020-04" db="EMBL/GenBank/DDBJ databases">
        <title>MicrobeNet Type strains.</title>
        <authorList>
            <person name="Nicholson A.C."/>
        </authorList>
    </citation>
    <scope>NUCLEOTIDE SEQUENCE [LARGE SCALE GENOMIC DNA]</scope>
    <source>
        <strain evidence="1 2">ATCC 700731</strain>
    </source>
</reference>
<evidence type="ECO:0000313" key="1">
    <source>
        <dbReference type="EMBL" id="NKZ15766.1"/>
    </source>
</evidence>